<accession>A0A2L2YJJ1</accession>
<protein>
    <submittedName>
        <fullName evidence="2">Uncharacterized protein</fullName>
    </submittedName>
</protein>
<dbReference type="AlphaFoldDB" id="A0A2L2YJJ1"/>
<dbReference type="OrthoDB" id="6408262at2759"/>
<reference evidence="2" key="1">
    <citation type="journal article" date="2016" name="Mol. Ecol. Resour.">
        <title>Evaluation of the impact of RNA preservation methods of spiders for de novo transcriptome assembly.</title>
        <authorList>
            <person name="Kono N."/>
            <person name="Nakamura H."/>
            <person name="Ito Y."/>
            <person name="Tomita M."/>
            <person name="Arakawa K."/>
        </authorList>
    </citation>
    <scope>NUCLEOTIDE SEQUENCE</scope>
    <source>
        <tissue evidence="2">Whole body</tissue>
    </source>
</reference>
<sequence>MLPLNKRLWKTMKWGAIIGLGIDAVSLAGGYYLYHQLTRSRDFRYKVYNYDPRILDVYYRANEKYGDGKIRHEDLEKWGVREIKSFENLSLFGL</sequence>
<evidence type="ECO:0000256" key="1">
    <source>
        <dbReference type="SAM" id="Phobius"/>
    </source>
</evidence>
<proteinExistence type="evidence at transcript level"/>
<dbReference type="EMBL" id="IAAA01022062">
    <property type="protein sequence ID" value="LAA08291.1"/>
    <property type="molecule type" value="mRNA"/>
</dbReference>
<keyword evidence="1" id="KW-1133">Transmembrane helix</keyword>
<dbReference type="PANTHER" id="PTHR38001">
    <property type="entry name" value="PROTEIN CEBPZOS"/>
    <property type="match status" value="1"/>
</dbReference>
<organism evidence="2">
    <name type="scientific">Parasteatoda tepidariorum</name>
    <name type="common">Common house spider</name>
    <name type="synonym">Achaearanea tepidariorum</name>
    <dbReference type="NCBI Taxonomy" id="114398"/>
    <lineage>
        <taxon>Eukaryota</taxon>
        <taxon>Metazoa</taxon>
        <taxon>Ecdysozoa</taxon>
        <taxon>Arthropoda</taxon>
        <taxon>Chelicerata</taxon>
        <taxon>Arachnida</taxon>
        <taxon>Araneae</taxon>
        <taxon>Araneomorphae</taxon>
        <taxon>Entelegynae</taxon>
        <taxon>Araneoidea</taxon>
        <taxon>Theridiidae</taxon>
        <taxon>Parasteatoda</taxon>
    </lineage>
</organism>
<dbReference type="PANTHER" id="PTHR38001:SF1">
    <property type="entry name" value="PROTEIN CEBPZOS"/>
    <property type="match status" value="1"/>
</dbReference>
<keyword evidence="1" id="KW-0472">Membrane</keyword>
<feature type="transmembrane region" description="Helical" evidence="1">
    <location>
        <begin position="12"/>
        <end position="34"/>
    </location>
</feature>
<evidence type="ECO:0000313" key="2">
    <source>
        <dbReference type="EMBL" id="LAA08291.1"/>
    </source>
</evidence>
<dbReference type="InterPro" id="IPR037764">
    <property type="entry name" value="CEBPZOS"/>
</dbReference>
<name>A0A2L2YJJ1_PARTP</name>
<keyword evidence="1" id="KW-0812">Transmembrane</keyword>